<name>A0AAU8GTU0_9VIRU</name>
<sequence length="37" mass="3824">MAIAGYPCHARTDGKGVGSSLGNSQWFPQRADADDSG</sequence>
<organism evidence="2">
    <name type="scientific">Pseudomonas phage PACT201</name>
    <dbReference type="NCBI Taxonomy" id="3230130"/>
    <lineage>
        <taxon>Viruses</taxon>
    </lineage>
</organism>
<dbReference type="EMBL" id="PP931175">
    <property type="protein sequence ID" value="XCH45340.1"/>
    <property type="molecule type" value="Genomic_DNA"/>
</dbReference>
<reference evidence="2" key="1">
    <citation type="submission" date="2024-06" db="EMBL/GenBank/DDBJ databases">
        <authorList>
            <person name="Yerushalmy O."/>
            <person name="Alkalay-Oren S."/>
            <person name="Coppenhagn-Glazer S."/>
            <person name="Hazan R."/>
        </authorList>
    </citation>
    <scope>NUCLEOTIDE SEQUENCE</scope>
</reference>
<evidence type="ECO:0000256" key="1">
    <source>
        <dbReference type="SAM" id="MobiDB-lite"/>
    </source>
</evidence>
<proteinExistence type="predicted"/>
<accession>A0AAU8GTU0</accession>
<protein>
    <submittedName>
        <fullName evidence="2">Uncharacterized protein</fullName>
    </submittedName>
</protein>
<feature type="region of interest" description="Disordered" evidence="1">
    <location>
        <begin position="1"/>
        <end position="37"/>
    </location>
</feature>
<evidence type="ECO:0000313" key="2">
    <source>
        <dbReference type="EMBL" id="XCH45340.1"/>
    </source>
</evidence>